<gene>
    <name evidence="8" type="ORF">Q3O60_00735</name>
</gene>
<dbReference type="Gene3D" id="3.90.1150.10">
    <property type="entry name" value="Aspartate Aminotransferase, domain 1"/>
    <property type="match status" value="1"/>
</dbReference>
<evidence type="ECO:0000259" key="7">
    <source>
        <dbReference type="Pfam" id="PF00266"/>
    </source>
</evidence>
<dbReference type="InterPro" id="IPR020578">
    <property type="entry name" value="Aminotrans_V_PyrdxlP_BS"/>
</dbReference>
<keyword evidence="8" id="KW-0808">Transferase</keyword>
<feature type="domain" description="Aminotransferase class V" evidence="7">
    <location>
        <begin position="101"/>
        <end position="404"/>
    </location>
</feature>
<dbReference type="PANTHER" id="PTHR43586:SF8">
    <property type="entry name" value="CYSTEINE DESULFURASE 1, CHLOROPLASTIC"/>
    <property type="match status" value="1"/>
</dbReference>
<sequence length="435" mass="48387">MQRREFLTKTSLLLGSSLLSVPAMAQANLAQATAPTVLKAADWSGLRDLFALSRQHVHLATFLLSSHPRPVAEAIERHRRAFDENPADYYYENVGKMDKAIAEAAAEYMGGNASQIAMTDSTTMGLAMVASGLMLRPDDEILQTEHDHYAMDLSLQLRAERTDAKVRRVSLYDNPALVSKDEVLSKLKAAITPATKVVSLTWVHSMNGVKLPIHEIAKMLAELNQTRDEADQILYVVDGVHGFGIENIDVSTVGCDFFIAGTHKWLFGPRGTGVIWGSDRGWAHCKAVVPSFSRSYAVWLGYMTQDQVPPGEHMTPGGFHAFDHRWALPEAFKLHLQLGKAEVQQRIHQLNTLTKQGLQQIKGVTLHTPMSAELSSGMVCFDYKELAPWQVDKAMHEQGIIISTTPYRRPYARFAPSLINNEQEIERSLTALSRL</sequence>
<keyword evidence="8" id="KW-0032">Aminotransferase</keyword>
<comment type="similarity">
    <text evidence="2">Belongs to the class-V pyridoxal-phosphate-dependent aminotransferase family. Csd subfamily.</text>
</comment>
<dbReference type="PROSITE" id="PS00595">
    <property type="entry name" value="AA_TRANSFER_CLASS_5"/>
    <property type="match status" value="1"/>
</dbReference>
<keyword evidence="9" id="KW-1185">Reference proteome</keyword>
<feature type="chain" id="PRO_5045802418" evidence="6">
    <location>
        <begin position="26"/>
        <end position="435"/>
    </location>
</feature>
<dbReference type="InterPro" id="IPR015424">
    <property type="entry name" value="PyrdxlP-dep_Trfase"/>
</dbReference>
<keyword evidence="3" id="KW-0663">Pyridoxal phosphate</keyword>
<evidence type="ECO:0000256" key="6">
    <source>
        <dbReference type="SAM" id="SignalP"/>
    </source>
</evidence>
<proteinExistence type="inferred from homology"/>
<comment type="caution">
    <text evidence="8">The sequence shown here is derived from an EMBL/GenBank/DDBJ whole genome shotgun (WGS) entry which is preliminary data.</text>
</comment>
<dbReference type="InterPro" id="IPR015422">
    <property type="entry name" value="PyrdxlP-dep_Trfase_small"/>
</dbReference>
<keyword evidence="6" id="KW-0732">Signal</keyword>
<organism evidence="8 9">
    <name type="scientific">Alkalimonas collagenimarina</name>
    <dbReference type="NCBI Taxonomy" id="400390"/>
    <lineage>
        <taxon>Bacteria</taxon>
        <taxon>Pseudomonadati</taxon>
        <taxon>Pseudomonadota</taxon>
        <taxon>Gammaproteobacteria</taxon>
        <taxon>Alkalimonas</taxon>
    </lineage>
</organism>
<protein>
    <submittedName>
        <fullName evidence="8">Aminotransferase class V-fold PLP-dependent enzyme</fullName>
    </submittedName>
</protein>
<evidence type="ECO:0000256" key="2">
    <source>
        <dbReference type="ARBA" id="ARBA00010447"/>
    </source>
</evidence>
<dbReference type="GO" id="GO:0008483">
    <property type="term" value="F:transaminase activity"/>
    <property type="evidence" value="ECO:0007669"/>
    <property type="project" value="UniProtKB-KW"/>
</dbReference>
<dbReference type="Proteomes" id="UP001231616">
    <property type="component" value="Unassembled WGS sequence"/>
</dbReference>
<reference evidence="8 9" key="1">
    <citation type="submission" date="2023-08" db="EMBL/GenBank/DDBJ databases">
        <authorList>
            <person name="Joshi A."/>
            <person name="Thite S."/>
        </authorList>
    </citation>
    <scope>NUCLEOTIDE SEQUENCE [LARGE SCALE GENOMIC DNA]</scope>
    <source>
        <strain evidence="8 9">AC40</strain>
    </source>
</reference>
<comment type="catalytic activity">
    <reaction evidence="4">
        <text>(sulfur carrier)-H + L-cysteine = (sulfur carrier)-SH + L-alanine</text>
        <dbReference type="Rhea" id="RHEA:43892"/>
        <dbReference type="Rhea" id="RHEA-COMP:14737"/>
        <dbReference type="Rhea" id="RHEA-COMP:14739"/>
        <dbReference type="ChEBI" id="CHEBI:29917"/>
        <dbReference type="ChEBI" id="CHEBI:35235"/>
        <dbReference type="ChEBI" id="CHEBI:57972"/>
        <dbReference type="ChEBI" id="CHEBI:64428"/>
        <dbReference type="EC" id="2.8.1.7"/>
    </reaction>
</comment>
<dbReference type="SUPFAM" id="SSF53383">
    <property type="entry name" value="PLP-dependent transferases"/>
    <property type="match status" value="1"/>
</dbReference>
<feature type="signal peptide" evidence="6">
    <location>
        <begin position="1"/>
        <end position="25"/>
    </location>
</feature>
<evidence type="ECO:0000256" key="1">
    <source>
        <dbReference type="ARBA" id="ARBA00001933"/>
    </source>
</evidence>
<evidence type="ECO:0000313" key="8">
    <source>
        <dbReference type="EMBL" id="MDP4534719.1"/>
    </source>
</evidence>
<evidence type="ECO:0000256" key="4">
    <source>
        <dbReference type="ARBA" id="ARBA00050776"/>
    </source>
</evidence>
<accession>A0ABT9GUI8</accession>
<dbReference type="PANTHER" id="PTHR43586">
    <property type="entry name" value="CYSTEINE DESULFURASE"/>
    <property type="match status" value="1"/>
</dbReference>
<comment type="cofactor">
    <cofactor evidence="1 5">
        <name>pyridoxal 5'-phosphate</name>
        <dbReference type="ChEBI" id="CHEBI:597326"/>
    </cofactor>
</comment>
<dbReference type="RefSeq" id="WP_305891986.1">
    <property type="nucleotide sequence ID" value="NZ_JAUZVZ010000001.1"/>
</dbReference>
<dbReference type="EMBL" id="JAUZVZ010000001">
    <property type="protein sequence ID" value="MDP4534719.1"/>
    <property type="molecule type" value="Genomic_DNA"/>
</dbReference>
<evidence type="ECO:0000313" key="9">
    <source>
        <dbReference type="Proteomes" id="UP001231616"/>
    </source>
</evidence>
<evidence type="ECO:0000256" key="3">
    <source>
        <dbReference type="ARBA" id="ARBA00022898"/>
    </source>
</evidence>
<evidence type="ECO:0000256" key="5">
    <source>
        <dbReference type="RuleBase" id="RU004504"/>
    </source>
</evidence>
<dbReference type="Gene3D" id="3.40.640.10">
    <property type="entry name" value="Type I PLP-dependent aspartate aminotransferase-like (Major domain)"/>
    <property type="match status" value="1"/>
</dbReference>
<name>A0ABT9GUI8_9GAMM</name>
<dbReference type="InterPro" id="IPR015421">
    <property type="entry name" value="PyrdxlP-dep_Trfase_major"/>
</dbReference>
<dbReference type="InterPro" id="IPR000192">
    <property type="entry name" value="Aminotrans_V_dom"/>
</dbReference>
<dbReference type="Pfam" id="PF00266">
    <property type="entry name" value="Aminotran_5"/>
    <property type="match status" value="1"/>
</dbReference>